<dbReference type="EMBL" id="JAULSV010000002">
    <property type="protein sequence ID" value="KAK0652178.1"/>
    <property type="molecule type" value="Genomic_DNA"/>
</dbReference>
<reference evidence="6" key="1">
    <citation type="submission" date="2023-06" db="EMBL/GenBank/DDBJ databases">
        <title>Genome-scale phylogeny and comparative genomics of the fungal order Sordariales.</title>
        <authorList>
            <consortium name="Lawrence Berkeley National Laboratory"/>
            <person name="Hensen N."/>
            <person name="Bonometti L."/>
            <person name="Westerberg I."/>
            <person name="Brannstrom I.O."/>
            <person name="Guillou S."/>
            <person name="Cros-Aarteil S."/>
            <person name="Calhoun S."/>
            <person name="Haridas S."/>
            <person name="Kuo A."/>
            <person name="Mondo S."/>
            <person name="Pangilinan J."/>
            <person name="Riley R."/>
            <person name="Labutti K."/>
            <person name="Andreopoulos B."/>
            <person name="Lipzen A."/>
            <person name="Chen C."/>
            <person name="Yanf M."/>
            <person name="Daum C."/>
            <person name="Ng V."/>
            <person name="Clum A."/>
            <person name="Steindorff A."/>
            <person name="Ohm R."/>
            <person name="Martin F."/>
            <person name="Silar P."/>
            <person name="Natvig D."/>
            <person name="Lalanne C."/>
            <person name="Gautier V."/>
            <person name="Ament-Velasquez S.L."/>
            <person name="Kruys A."/>
            <person name="Hutchinson M.I."/>
            <person name="Powell A.J."/>
            <person name="Barry K."/>
            <person name="Miller A.N."/>
            <person name="Grigoriev I.V."/>
            <person name="Debuchy R."/>
            <person name="Gladieux P."/>
            <person name="Thoren M.H."/>
            <person name="Johannesson H."/>
        </authorList>
    </citation>
    <scope>NUCLEOTIDE SEQUENCE</scope>
    <source>
        <strain evidence="6">SMH2532-1</strain>
    </source>
</reference>
<dbReference type="Gene3D" id="3.30.70.580">
    <property type="entry name" value="Pseudouridine synthase I, catalytic domain, N-terminal subdomain"/>
    <property type="match status" value="1"/>
</dbReference>
<evidence type="ECO:0000313" key="6">
    <source>
        <dbReference type="EMBL" id="KAK0652178.1"/>
    </source>
</evidence>
<feature type="region of interest" description="Disordered" evidence="4">
    <location>
        <begin position="25"/>
        <end position="69"/>
    </location>
</feature>
<proteinExistence type="inferred from homology"/>
<name>A0AA40CWX7_9PEZI</name>
<dbReference type="GO" id="GO:0005634">
    <property type="term" value="C:nucleus"/>
    <property type="evidence" value="ECO:0007669"/>
    <property type="project" value="TreeGrafter"/>
</dbReference>
<evidence type="ECO:0000313" key="7">
    <source>
        <dbReference type="Proteomes" id="UP001174936"/>
    </source>
</evidence>
<dbReference type="GO" id="GO:0031119">
    <property type="term" value="P:tRNA pseudouridine synthesis"/>
    <property type="evidence" value="ECO:0007669"/>
    <property type="project" value="TreeGrafter"/>
</dbReference>
<protein>
    <submittedName>
        <fullName evidence="6">Pseudouridine synthase</fullName>
    </submittedName>
</protein>
<feature type="compositionally biased region" description="Low complexity" evidence="4">
    <location>
        <begin position="35"/>
        <end position="55"/>
    </location>
</feature>
<dbReference type="InterPro" id="IPR001406">
    <property type="entry name" value="PsdUridine_synth_TruA"/>
</dbReference>
<comment type="caution">
    <text evidence="6">The sequence shown here is derived from an EMBL/GenBank/DDBJ whole genome shotgun (WGS) entry which is preliminary data.</text>
</comment>
<dbReference type="NCBIfam" id="TIGR00071">
    <property type="entry name" value="hisT_truA"/>
    <property type="match status" value="1"/>
</dbReference>
<dbReference type="InterPro" id="IPR041707">
    <property type="entry name" value="Pus3-like"/>
</dbReference>
<feature type="domain" description="Pseudouridine synthase I TruA alpha/beta" evidence="5">
    <location>
        <begin position="280"/>
        <end position="411"/>
    </location>
</feature>
<sequence>NYTRWTKESLVKRIHKLEAELKSQQYHQQKKLADDPSAATATATATAVPAPGPSGKKQKCDNAKKEQKPLDASRYSTRYVALKLAYLGKNYNGFEYQPFGDLPTIEEELWKALVKACLIFPTKPEEVDFGPWEYSKCGRTDRGVSAFGQVIAIRVRSSKPIPKEEKPVEGGGEAALDAEAAPAEGEQVEEVRKPAWDPVKDELQYCKVLNRLLPPDIRVLAWAPTTPATFSARFSCRERQYRYFFTQPAFAPTQTTLEVGTTRSGSMKDGWLDIDAMRKAAKLFEGLHDFRNFCKIDPKKQITVYDRRVFECGVVEVDDASTALPYLNHPEYKPSGFPDGAYPKVYYLHVRGSAFLWHQIRHMVSILFLVGQGLEQPSIITELLDAKKYPCKPHYIMADEVPLVLWDCIFPELTGEAAAAENAAEAMMLDDAHIAEAVVNTNLKDAMDWHYVNEPGSSSGLVEQLWQHWRGKKMDELLASRLLDSISAKLAPGGEGTNGPPPTLKLTRKGAISQKIFEGGNCGRLMGDYVPVLKRHFAPSVTEVNDKYAQSQGFASGEEMTRTKHWRTALKEAKANKKA</sequence>
<evidence type="ECO:0000259" key="5">
    <source>
        <dbReference type="Pfam" id="PF01416"/>
    </source>
</evidence>
<dbReference type="CDD" id="cd02569">
    <property type="entry name" value="PseudoU_synth_ScPus3"/>
    <property type="match status" value="1"/>
</dbReference>
<dbReference type="InterPro" id="IPR020095">
    <property type="entry name" value="PsdUridine_synth_TruA_C"/>
</dbReference>
<keyword evidence="7" id="KW-1185">Reference proteome</keyword>
<gene>
    <name evidence="6" type="ORF">B0T16DRAFT_298697</name>
</gene>
<dbReference type="GO" id="GO:0003723">
    <property type="term" value="F:RNA binding"/>
    <property type="evidence" value="ECO:0007669"/>
    <property type="project" value="InterPro"/>
</dbReference>
<dbReference type="PANTHER" id="PTHR11142">
    <property type="entry name" value="PSEUDOURIDYLATE SYNTHASE"/>
    <property type="match status" value="1"/>
</dbReference>
<dbReference type="Pfam" id="PF01416">
    <property type="entry name" value="PseudoU_synth_1"/>
    <property type="match status" value="1"/>
</dbReference>
<evidence type="ECO:0000256" key="3">
    <source>
        <dbReference type="ARBA" id="ARBA00023235"/>
    </source>
</evidence>
<dbReference type="InterPro" id="IPR020097">
    <property type="entry name" value="PsdUridine_synth_TruA_a/b_dom"/>
</dbReference>
<dbReference type="Proteomes" id="UP001174936">
    <property type="component" value="Unassembled WGS sequence"/>
</dbReference>
<dbReference type="GO" id="GO:0009982">
    <property type="term" value="F:pseudouridine synthase activity"/>
    <property type="evidence" value="ECO:0007669"/>
    <property type="project" value="InterPro"/>
</dbReference>
<dbReference type="AlphaFoldDB" id="A0AA40CWX7"/>
<evidence type="ECO:0000256" key="1">
    <source>
        <dbReference type="ARBA" id="ARBA00009375"/>
    </source>
</evidence>
<accession>A0AA40CWX7</accession>
<dbReference type="GO" id="GO:0005737">
    <property type="term" value="C:cytoplasm"/>
    <property type="evidence" value="ECO:0007669"/>
    <property type="project" value="TreeGrafter"/>
</dbReference>
<feature type="non-terminal residue" evidence="6">
    <location>
        <position position="579"/>
    </location>
</feature>
<dbReference type="Gene3D" id="3.30.70.660">
    <property type="entry name" value="Pseudouridine synthase I, catalytic domain, C-terminal subdomain"/>
    <property type="match status" value="1"/>
</dbReference>
<feature type="compositionally biased region" description="Basic and acidic residues" evidence="4">
    <location>
        <begin position="58"/>
        <end position="69"/>
    </location>
</feature>
<keyword evidence="3" id="KW-0413">Isomerase</keyword>
<dbReference type="SUPFAM" id="SSF55120">
    <property type="entry name" value="Pseudouridine synthase"/>
    <property type="match status" value="1"/>
</dbReference>
<feature type="non-terminal residue" evidence="6">
    <location>
        <position position="1"/>
    </location>
</feature>
<dbReference type="GO" id="GO:1990481">
    <property type="term" value="P:mRNA pseudouridine synthesis"/>
    <property type="evidence" value="ECO:0007669"/>
    <property type="project" value="TreeGrafter"/>
</dbReference>
<keyword evidence="2" id="KW-0819">tRNA processing</keyword>
<evidence type="ECO:0000256" key="2">
    <source>
        <dbReference type="ARBA" id="ARBA00022694"/>
    </source>
</evidence>
<organism evidence="6 7">
    <name type="scientific">Cercophora newfieldiana</name>
    <dbReference type="NCBI Taxonomy" id="92897"/>
    <lineage>
        <taxon>Eukaryota</taxon>
        <taxon>Fungi</taxon>
        <taxon>Dikarya</taxon>
        <taxon>Ascomycota</taxon>
        <taxon>Pezizomycotina</taxon>
        <taxon>Sordariomycetes</taxon>
        <taxon>Sordariomycetidae</taxon>
        <taxon>Sordariales</taxon>
        <taxon>Lasiosphaeriaceae</taxon>
        <taxon>Cercophora</taxon>
    </lineage>
</organism>
<comment type="similarity">
    <text evidence="1">Belongs to the tRNA pseudouridine synthase TruA family.</text>
</comment>
<dbReference type="InterPro" id="IPR020094">
    <property type="entry name" value="TruA/RsuA/RluB/E/F_N"/>
</dbReference>
<dbReference type="PANTHER" id="PTHR11142:SF5">
    <property type="entry name" value="TRNA PSEUDOURIDINE(38_39) SYNTHASE"/>
    <property type="match status" value="1"/>
</dbReference>
<dbReference type="HAMAP" id="MF_00171">
    <property type="entry name" value="TruA"/>
    <property type="match status" value="1"/>
</dbReference>
<evidence type="ECO:0000256" key="4">
    <source>
        <dbReference type="SAM" id="MobiDB-lite"/>
    </source>
</evidence>
<dbReference type="InterPro" id="IPR020103">
    <property type="entry name" value="PsdUridine_synth_cat_dom_sf"/>
</dbReference>